<keyword evidence="2" id="KW-0378">Hydrolase</keyword>
<gene>
    <name evidence="2" type="ORF">FHT02_003063</name>
</gene>
<keyword evidence="3" id="KW-1185">Reference proteome</keyword>
<name>A0A840YR18_9SPHN</name>
<dbReference type="Proteomes" id="UP000527143">
    <property type="component" value="Unassembled WGS sequence"/>
</dbReference>
<dbReference type="Gene3D" id="3.40.50.1240">
    <property type="entry name" value="Phosphoglycerate mutase-like"/>
    <property type="match status" value="2"/>
</dbReference>
<evidence type="ECO:0000313" key="3">
    <source>
        <dbReference type="Proteomes" id="UP000527143"/>
    </source>
</evidence>
<dbReference type="InterPro" id="IPR000560">
    <property type="entry name" value="His_Pase_clade-2"/>
</dbReference>
<dbReference type="EC" id="3.1.3.2" evidence="2"/>
<sequence length="413" mass="43203">MLIVAAALGTLVASSSATARPLIVVDQAILVMRHGIRAPLAGEVPDGTRTGQPWPRWSVAESRITDHGKAALMRVAEEDRRRFAAQGLIGTTRCPAAGSVTIHTNTSDRTIVSGMAYAQGLAHGCSLAVHHLPLDRVDPIFEPLRAGTTSFDAQAAIASINRNIGGMQALAAGHASDLALLDGVLACSPRGSGCAPEQEAQVTASRDGKGIDLAGPIRTTSGIAQVLLLQYVEGLPLQSVGWGRVDAAKLRKLGALHAALFDVFTRPPYMAAHQASSLGRDVLDTLAAPDGPQLRVLMGHDTNVTALAAVLRVDLTAPGYATNDVAPGGAILIERGHDPSGTRYVRMFYRTQSPRALRTGARTVDRTPLPVPSCTQGRNGWCSLAKFTELLSANLGPSASASVRPASARSAPR</sequence>
<evidence type="ECO:0000256" key="1">
    <source>
        <dbReference type="SAM" id="SignalP"/>
    </source>
</evidence>
<accession>A0A840YR18</accession>
<dbReference type="InterPro" id="IPR033379">
    <property type="entry name" value="Acid_Pase_AS"/>
</dbReference>
<organism evidence="2 3">
    <name type="scientific">Sphingomonas xinjiangensis</name>
    <dbReference type="NCBI Taxonomy" id="643568"/>
    <lineage>
        <taxon>Bacteria</taxon>
        <taxon>Pseudomonadati</taxon>
        <taxon>Pseudomonadota</taxon>
        <taxon>Alphaproteobacteria</taxon>
        <taxon>Sphingomonadales</taxon>
        <taxon>Sphingomonadaceae</taxon>
        <taxon>Sphingomonas</taxon>
    </lineage>
</organism>
<dbReference type="GO" id="GO:0003993">
    <property type="term" value="F:acid phosphatase activity"/>
    <property type="evidence" value="ECO:0007669"/>
    <property type="project" value="UniProtKB-EC"/>
</dbReference>
<evidence type="ECO:0000313" key="2">
    <source>
        <dbReference type="EMBL" id="MBB5711811.1"/>
    </source>
</evidence>
<comment type="caution">
    <text evidence="2">The sequence shown here is derived from an EMBL/GenBank/DDBJ whole genome shotgun (WGS) entry which is preliminary data.</text>
</comment>
<dbReference type="GO" id="GO:0008707">
    <property type="term" value="F:inositol hexakisphosphate 4-phosphatase activity"/>
    <property type="evidence" value="ECO:0007669"/>
    <property type="project" value="UniProtKB-EC"/>
</dbReference>
<dbReference type="Pfam" id="PF00328">
    <property type="entry name" value="His_Phos_2"/>
    <property type="match status" value="1"/>
</dbReference>
<dbReference type="EC" id="3.1.3.26" evidence="2"/>
<reference evidence="2 3" key="1">
    <citation type="submission" date="2020-08" db="EMBL/GenBank/DDBJ databases">
        <title>Genomic Encyclopedia of Type Strains, Phase IV (KMG-IV): sequencing the most valuable type-strain genomes for metagenomic binning, comparative biology and taxonomic classification.</title>
        <authorList>
            <person name="Goeker M."/>
        </authorList>
    </citation>
    <scope>NUCLEOTIDE SEQUENCE [LARGE SCALE GENOMIC DNA]</scope>
    <source>
        <strain evidence="2 3">DSM 26736</strain>
    </source>
</reference>
<protein>
    <submittedName>
        <fullName evidence="2">4-phytase/acid phosphatase</fullName>
        <ecNumber evidence="2">3.1.3.2</ecNumber>
        <ecNumber evidence="2">3.1.3.26</ecNumber>
    </submittedName>
</protein>
<feature type="signal peptide" evidence="1">
    <location>
        <begin position="1"/>
        <end position="19"/>
    </location>
</feature>
<dbReference type="AlphaFoldDB" id="A0A840YR18"/>
<feature type="chain" id="PRO_5032821093" evidence="1">
    <location>
        <begin position="20"/>
        <end position="413"/>
    </location>
</feature>
<dbReference type="PROSITE" id="PS00616">
    <property type="entry name" value="HIS_ACID_PHOSPHAT_1"/>
    <property type="match status" value="1"/>
</dbReference>
<proteinExistence type="predicted"/>
<dbReference type="InterPro" id="IPR029033">
    <property type="entry name" value="His_PPase_superfam"/>
</dbReference>
<dbReference type="SUPFAM" id="SSF53254">
    <property type="entry name" value="Phosphoglycerate mutase-like"/>
    <property type="match status" value="1"/>
</dbReference>
<keyword evidence="1" id="KW-0732">Signal</keyword>
<dbReference type="EMBL" id="JACIJF010000010">
    <property type="protein sequence ID" value="MBB5711811.1"/>
    <property type="molecule type" value="Genomic_DNA"/>
</dbReference>